<dbReference type="SUPFAM" id="SSF50104">
    <property type="entry name" value="Translation proteins SH3-like domain"/>
    <property type="match status" value="1"/>
</dbReference>
<accession>A0A0D1Z8M5</accession>
<gene>
    <name evidence="5" type="ORF">PV09_00260</name>
</gene>
<dbReference type="VEuPathDB" id="FungiDB:PV09_00260"/>
<dbReference type="STRING" id="253628.A0A0D1Z8M5"/>
<dbReference type="EMBL" id="KN847529">
    <property type="protein sequence ID" value="KIW09362.1"/>
    <property type="molecule type" value="Genomic_DNA"/>
</dbReference>
<dbReference type="Gene3D" id="2.30.30.30">
    <property type="match status" value="1"/>
</dbReference>
<keyword evidence="3" id="KW-0687">Ribonucleoprotein</keyword>
<reference evidence="5 6" key="1">
    <citation type="submission" date="2015-01" db="EMBL/GenBank/DDBJ databases">
        <title>The Genome Sequence of Ochroconis gallopava CBS43764.</title>
        <authorList>
            <consortium name="The Broad Institute Genomics Platform"/>
            <person name="Cuomo C."/>
            <person name="de Hoog S."/>
            <person name="Gorbushina A."/>
            <person name="Stielow B."/>
            <person name="Teixiera M."/>
            <person name="Abouelleil A."/>
            <person name="Chapman S.B."/>
            <person name="Priest M."/>
            <person name="Young S.K."/>
            <person name="Wortman J."/>
            <person name="Nusbaum C."/>
            <person name="Birren B."/>
        </authorList>
    </citation>
    <scope>NUCLEOTIDE SEQUENCE [LARGE SCALE GENOMIC DNA]</scope>
    <source>
        <strain evidence="5 6">CBS 43764</strain>
    </source>
</reference>
<comment type="similarity">
    <text evidence="1">Belongs to the eukaryotic ribosomal protein eL14 family.</text>
</comment>
<dbReference type="Gene3D" id="6.10.250.2270">
    <property type="match status" value="1"/>
</dbReference>
<evidence type="ECO:0000256" key="2">
    <source>
        <dbReference type="ARBA" id="ARBA00022980"/>
    </source>
</evidence>
<dbReference type="AlphaFoldDB" id="A0A0D1Z8M5"/>
<keyword evidence="6" id="KW-1185">Reference proteome</keyword>
<dbReference type="Proteomes" id="UP000053259">
    <property type="component" value="Unassembled WGS sequence"/>
</dbReference>
<dbReference type="CDD" id="cd23702">
    <property type="entry name" value="eL14"/>
    <property type="match status" value="1"/>
</dbReference>
<protein>
    <recommendedName>
        <fullName evidence="4">Large ribosomal subunit protein eL14 domain-containing protein</fullName>
    </recommendedName>
</protein>
<keyword evidence="2" id="KW-0689">Ribosomal protein</keyword>
<dbReference type="GO" id="GO:0003723">
    <property type="term" value="F:RNA binding"/>
    <property type="evidence" value="ECO:0007669"/>
    <property type="project" value="InterPro"/>
</dbReference>
<dbReference type="InterPro" id="IPR014722">
    <property type="entry name" value="Rib_uL2_dom2"/>
</dbReference>
<dbReference type="HOGENOM" id="CLU_082438_3_0_1"/>
<dbReference type="PANTHER" id="PTHR11127">
    <property type="entry name" value="60S RIBOSOMAL PROTEIN L14"/>
    <property type="match status" value="1"/>
</dbReference>
<dbReference type="InParanoid" id="A0A0D1Z8M5"/>
<dbReference type="GO" id="GO:0042273">
    <property type="term" value="P:ribosomal large subunit biogenesis"/>
    <property type="evidence" value="ECO:0007669"/>
    <property type="project" value="TreeGrafter"/>
</dbReference>
<evidence type="ECO:0000256" key="3">
    <source>
        <dbReference type="ARBA" id="ARBA00023274"/>
    </source>
</evidence>
<dbReference type="InterPro" id="IPR039660">
    <property type="entry name" value="Ribosomal_eL14"/>
</dbReference>
<organism evidence="5 6">
    <name type="scientific">Verruconis gallopava</name>
    <dbReference type="NCBI Taxonomy" id="253628"/>
    <lineage>
        <taxon>Eukaryota</taxon>
        <taxon>Fungi</taxon>
        <taxon>Dikarya</taxon>
        <taxon>Ascomycota</taxon>
        <taxon>Pezizomycotina</taxon>
        <taxon>Dothideomycetes</taxon>
        <taxon>Pleosporomycetidae</taxon>
        <taxon>Venturiales</taxon>
        <taxon>Sympoventuriaceae</taxon>
        <taxon>Verruconis</taxon>
    </lineage>
</organism>
<evidence type="ECO:0000313" key="6">
    <source>
        <dbReference type="Proteomes" id="UP000053259"/>
    </source>
</evidence>
<feature type="domain" description="Large ribosomal subunit protein eL14" evidence="4">
    <location>
        <begin position="58"/>
        <end position="132"/>
    </location>
</feature>
<dbReference type="Pfam" id="PF01929">
    <property type="entry name" value="Ribosomal_L14e"/>
    <property type="match status" value="1"/>
</dbReference>
<proteinExistence type="inferred from homology"/>
<dbReference type="OrthoDB" id="1875589at2759"/>
<evidence type="ECO:0000313" key="5">
    <source>
        <dbReference type="EMBL" id="KIW09362.1"/>
    </source>
</evidence>
<evidence type="ECO:0000256" key="1">
    <source>
        <dbReference type="ARBA" id="ARBA00006592"/>
    </source>
</evidence>
<dbReference type="InterPro" id="IPR008991">
    <property type="entry name" value="Translation_prot_SH3-like_sf"/>
</dbReference>
<sequence>MGDVDVVANRWRLVEVGRVVVFASPNQYAGRIAVITEIIDHKRVVVEGPSSNASKVVPRHSARLAEVQLTPIVISKLPRGIGSGPLKGKWEAAEVEKKWEESAFAKSRAKSAKRRQLNDFERFKVMRLRKQVRFEEKKQLAKIKASA</sequence>
<dbReference type="GO" id="GO:0006412">
    <property type="term" value="P:translation"/>
    <property type="evidence" value="ECO:0007669"/>
    <property type="project" value="InterPro"/>
</dbReference>
<name>A0A0D1Z8M5_9PEZI</name>
<dbReference type="InterPro" id="IPR002784">
    <property type="entry name" value="Ribosomal_eL14_dom"/>
</dbReference>
<dbReference type="RefSeq" id="XP_016219231.1">
    <property type="nucleotide sequence ID" value="XM_016352974.1"/>
</dbReference>
<dbReference type="GO" id="GO:0022625">
    <property type="term" value="C:cytosolic large ribosomal subunit"/>
    <property type="evidence" value="ECO:0007669"/>
    <property type="project" value="TreeGrafter"/>
</dbReference>
<dbReference type="GeneID" id="27308233"/>
<dbReference type="GO" id="GO:0003735">
    <property type="term" value="F:structural constituent of ribosome"/>
    <property type="evidence" value="ECO:0007669"/>
    <property type="project" value="InterPro"/>
</dbReference>
<dbReference type="PANTHER" id="PTHR11127:SF2">
    <property type="entry name" value="LARGE RIBOSOMAL SUBUNIT PROTEIN EL14"/>
    <property type="match status" value="1"/>
</dbReference>
<dbReference type="FunCoup" id="A0A0D1Z8M5">
    <property type="interactions" value="1037"/>
</dbReference>
<evidence type="ECO:0000259" key="4">
    <source>
        <dbReference type="Pfam" id="PF01929"/>
    </source>
</evidence>